<sequence>MDGRTTKADFSPLHTSLTSHNVCEGELGVMPLTSSTTGWRLRTRGVSRPSADCPSVFQKETRTLESVRLEQIHFCYSVSSLSGGSTVFQRGRARNPCSTYKQ</sequence>
<dbReference type="EMBL" id="CADEAL010002779">
    <property type="protein sequence ID" value="CAB1442069.1"/>
    <property type="molecule type" value="Genomic_DNA"/>
</dbReference>
<protein>
    <submittedName>
        <fullName evidence="1">Uncharacterized protein</fullName>
    </submittedName>
</protein>
<name>A0A9N7V3A6_PLEPL</name>
<gene>
    <name evidence="1" type="ORF">PLEPLA_LOCUS29773</name>
</gene>
<evidence type="ECO:0000313" key="1">
    <source>
        <dbReference type="EMBL" id="CAB1442069.1"/>
    </source>
</evidence>
<proteinExistence type="predicted"/>
<dbReference type="Proteomes" id="UP001153269">
    <property type="component" value="Unassembled WGS sequence"/>
</dbReference>
<comment type="caution">
    <text evidence="1">The sequence shown here is derived from an EMBL/GenBank/DDBJ whole genome shotgun (WGS) entry which is preliminary data.</text>
</comment>
<dbReference type="AlphaFoldDB" id="A0A9N7V3A6"/>
<evidence type="ECO:0000313" key="2">
    <source>
        <dbReference type="Proteomes" id="UP001153269"/>
    </source>
</evidence>
<reference evidence="1" key="1">
    <citation type="submission" date="2020-03" db="EMBL/GenBank/DDBJ databases">
        <authorList>
            <person name="Weist P."/>
        </authorList>
    </citation>
    <scope>NUCLEOTIDE SEQUENCE</scope>
</reference>
<accession>A0A9N7V3A6</accession>
<keyword evidence="2" id="KW-1185">Reference proteome</keyword>
<organism evidence="1 2">
    <name type="scientific">Pleuronectes platessa</name>
    <name type="common">European plaice</name>
    <dbReference type="NCBI Taxonomy" id="8262"/>
    <lineage>
        <taxon>Eukaryota</taxon>
        <taxon>Metazoa</taxon>
        <taxon>Chordata</taxon>
        <taxon>Craniata</taxon>
        <taxon>Vertebrata</taxon>
        <taxon>Euteleostomi</taxon>
        <taxon>Actinopterygii</taxon>
        <taxon>Neopterygii</taxon>
        <taxon>Teleostei</taxon>
        <taxon>Neoteleostei</taxon>
        <taxon>Acanthomorphata</taxon>
        <taxon>Carangaria</taxon>
        <taxon>Pleuronectiformes</taxon>
        <taxon>Pleuronectoidei</taxon>
        <taxon>Pleuronectidae</taxon>
        <taxon>Pleuronectes</taxon>
    </lineage>
</organism>